<accession>A0A451D9R7</accession>
<comment type="catalytic activity">
    <reaction evidence="9">
        <text>DNA(n) + a 2'-deoxyribonucleoside 5'-triphosphate = DNA(n+1) + diphosphate</text>
        <dbReference type="Rhea" id="RHEA:22508"/>
        <dbReference type="Rhea" id="RHEA-COMP:17339"/>
        <dbReference type="Rhea" id="RHEA-COMP:17340"/>
        <dbReference type="ChEBI" id="CHEBI:33019"/>
        <dbReference type="ChEBI" id="CHEBI:61560"/>
        <dbReference type="ChEBI" id="CHEBI:173112"/>
        <dbReference type="EC" id="2.7.7.7"/>
    </reaction>
</comment>
<dbReference type="PANTHER" id="PTHR34388">
    <property type="entry name" value="DNA POLYMERASE III SUBUNIT DELTA"/>
    <property type="match status" value="1"/>
</dbReference>
<gene>
    <name evidence="13" type="primary">holA</name>
    <name evidence="13" type="ORF">ERCIKOCA2762_298</name>
</gene>
<dbReference type="Pfam" id="PF14840">
    <property type="entry name" value="DNA_pol3_delt_C"/>
    <property type="match status" value="1"/>
</dbReference>
<evidence type="ECO:0000256" key="6">
    <source>
        <dbReference type="ARBA" id="ARBA00022932"/>
    </source>
</evidence>
<dbReference type="GO" id="GO:0006261">
    <property type="term" value="P:DNA-templated DNA replication"/>
    <property type="evidence" value="ECO:0007669"/>
    <property type="project" value="TreeGrafter"/>
</dbReference>
<dbReference type="SUPFAM" id="SSF48019">
    <property type="entry name" value="post-AAA+ oligomerization domain-like"/>
    <property type="match status" value="1"/>
</dbReference>
<feature type="domain" description="DNA polymerase III delta N-terminal" evidence="11">
    <location>
        <begin position="21"/>
        <end position="130"/>
    </location>
</feature>
<evidence type="ECO:0000313" key="13">
    <source>
        <dbReference type="EMBL" id="VFP83061.1"/>
    </source>
</evidence>
<dbReference type="Gene3D" id="1.10.8.60">
    <property type="match status" value="1"/>
</dbReference>
<reference evidence="13 14" key="1">
    <citation type="submission" date="2019-02" db="EMBL/GenBank/DDBJ databases">
        <authorList>
            <person name="Manzano-Marin A."/>
            <person name="Manzano-Marin A."/>
        </authorList>
    </citation>
    <scope>NUCLEOTIDE SEQUENCE [LARGE SCALE GENOMIC DNA]</scope>
    <source>
        <strain evidence="13 14">ErCikochiana</strain>
    </source>
</reference>
<dbReference type="Proteomes" id="UP000294368">
    <property type="component" value="Chromosome"/>
</dbReference>
<evidence type="ECO:0000259" key="11">
    <source>
        <dbReference type="Pfam" id="PF06144"/>
    </source>
</evidence>
<dbReference type="RefSeq" id="WP_157988452.1">
    <property type="nucleotide sequence ID" value="NZ_LR217715.1"/>
</dbReference>
<organism evidence="13 14">
    <name type="scientific">Candidatus Erwinia haradaeae</name>
    <dbReference type="NCBI Taxonomy" id="1922217"/>
    <lineage>
        <taxon>Bacteria</taxon>
        <taxon>Pseudomonadati</taxon>
        <taxon>Pseudomonadota</taxon>
        <taxon>Gammaproteobacteria</taxon>
        <taxon>Enterobacterales</taxon>
        <taxon>Erwiniaceae</taxon>
        <taxon>Erwinia</taxon>
    </lineage>
</organism>
<dbReference type="InterPro" id="IPR032780">
    <property type="entry name" value="DNA_pol3_delt_C"/>
</dbReference>
<keyword evidence="4 13" id="KW-0548">Nucleotidyltransferase</keyword>
<dbReference type="InterPro" id="IPR010372">
    <property type="entry name" value="DNA_pol3_delta_N"/>
</dbReference>
<dbReference type="InterPro" id="IPR027417">
    <property type="entry name" value="P-loop_NTPase"/>
</dbReference>
<comment type="similarity">
    <text evidence="8">Belongs to the DNA polymerase HolA subunit family.</text>
</comment>
<evidence type="ECO:0000256" key="5">
    <source>
        <dbReference type="ARBA" id="ARBA00022705"/>
    </source>
</evidence>
<dbReference type="EMBL" id="LR217715">
    <property type="protein sequence ID" value="VFP83061.1"/>
    <property type="molecule type" value="Genomic_DNA"/>
</dbReference>
<dbReference type="Gene3D" id="1.20.272.10">
    <property type="match status" value="1"/>
</dbReference>
<keyword evidence="6" id="KW-0239">DNA-directed DNA polymerase</keyword>
<dbReference type="OrthoDB" id="9770982at2"/>
<evidence type="ECO:0000313" key="14">
    <source>
        <dbReference type="Proteomes" id="UP000294368"/>
    </source>
</evidence>
<dbReference type="EC" id="2.7.7.7" evidence="1 10"/>
<evidence type="ECO:0000256" key="7">
    <source>
        <dbReference type="ARBA" id="ARBA00026073"/>
    </source>
</evidence>
<dbReference type="SUPFAM" id="SSF52540">
    <property type="entry name" value="P-loop containing nucleoside triphosphate hydrolases"/>
    <property type="match status" value="1"/>
</dbReference>
<evidence type="ECO:0000256" key="3">
    <source>
        <dbReference type="ARBA" id="ARBA00022679"/>
    </source>
</evidence>
<evidence type="ECO:0000256" key="1">
    <source>
        <dbReference type="ARBA" id="ARBA00012417"/>
    </source>
</evidence>
<dbReference type="Pfam" id="PF06144">
    <property type="entry name" value="DNA_pol3_delta"/>
    <property type="match status" value="1"/>
</dbReference>
<name>A0A451D9R7_9GAMM</name>
<evidence type="ECO:0000256" key="10">
    <source>
        <dbReference type="NCBIfam" id="TIGR01128"/>
    </source>
</evidence>
<dbReference type="GO" id="GO:0003677">
    <property type="term" value="F:DNA binding"/>
    <property type="evidence" value="ECO:0007669"/>
    <property type="project" value="InterPro"/>
</dbReference>
<dbReference type="AlphaFoldDB" id="A0A451D9R7"/>
<dbReference type="InterPro" id="IPR005790">
    <property type="entry name" value="DNA_polIII_delta"/>
</dbReference>
<dbReference type="InterPro" id="IPR008921">
    <property type="entry name" value="DNA_pol3_clamp-load_cplx_C"/>
</dbReference>
<keyword evidence="5" id="KW-0235">DNA replication</keyword>
<evidence type="ECO:0000256" key="8">
    <source>
        <dbReference type="ARBA" id="ARBA00034754"/>
    </source>
</evidence>
<evidence type="ECO:0000256" key="4">
    <source>
        <dbReference type="ARBA" id="ARBA00022695"/>
    </source>
</evidence>
<feature type="domain" description="DNA polymerase III subunit delta C-terminal" evidence="12">
    <location>
        <begin position="215"/>
        <end position="337"/>
    </location>
</feature>
<keyword evidence="3 13" id="KW-0808">Transferase</keyword>
<evidence type="ECO:0000259" key="12">
    <source>
        <dbReference type="Pfam" id="PF14840"/>
    </source>
</evidence>
<protein>
    <recommendedName>
        <fullName evidence="2 10">DNA polymerase III subunit delta</fullName>
        <ecNumber evidence="1 10">2.7.7.7</ecNumber>
    </recommendedName>
</protein>
<dbReference type="NCBIfam" id="TIGR01128">
    <property type="entry name" value="holA"/>
    <property type="match status" value="1"/>
</dbReference>
<evidence type="ECO:0000256" key="9">
    <source>
        <dbReference type="ARBA" id="ARBA00049244"/>
    </source>
</evidence>
<dbReference type="Gene3D" id="3.40.50.300">
    <property type="entry name" value="P-loop containing nucleotide triphosphate hydrolases"/>
    <property type="match status" value="1"/>
</dbReference>
<evidence type="ECO:0000256" key="2">
    <source>
        <dbReference type="ARBA" id="ARBA00017703"/>
    </source>
</evidence>
<dbReference type="GO" id="GO:0009360">
    <property type="term" value="C:DNA polymerase III complex"/>
    <property type="evidence" value="ECO:0007669"/>
    <property type="project" value="UniProtKB-UniRule"/>
</dbReference>
<comment type="subunit">
    <text evidence="7">DNA polymerase III contains a core (composed of alpha, epsilon and theta chains) that associates with a tau subunit. This core dimerizes to form the POLIII' complex. PolIII' associates with the gamma complex (composed of gamma, delta, delta', psi and chi chains) and with the beta chain to form the complete DNA polymerase III complex.</text>
</comment>
<dbReference type="CDD" id="cd18138">
    <property type="entry name" value="HLD_clamp_pol_III_delta"/>
    <property type="match status" value="1"/>
</dbReference>
<dbReference type="PANTHER" id="PTHR34388:SF1">
    <property type="entry name" value="DNA POLYMERASE III SUBUNIT DELTA"/>
    <property type="match status" value="1"/>
</dbReference>
<sequence>MLRVYPEQLSLKLQSGLRACYILHGNEPFLLEEAQNTIFTVAQQQGFTEHFIITLDHQTNWHYIFSICQSFSLLGTRQILLLILPEPGPTAIMHAQLATLATFLHRDVLLILKMKSLTKIHEKSNWYKALCIHGVDIPCHQLNANKLSLWITSRARLLNIDIDDTVNQLLCYYYEGNLLALSQILEQIRIFFSNRPLTRNHVEKLVHDSAHFNIFEWIDSLLLGDSKRAMHILQQISAENSISITLLLHILQRNLLLLITITLQTVHTPVDTLFNQYRVLDKRRIIFKIALKRLQHAQWFRIFRLLMNIELIMKQHDNQPLWLELEMLTIICCHKNCPLSIDEVEISDTFCI</sequence>
<dbReference type="GO" id="GO:0003887">
    <property type="term" value="F:DNA-directed DNA polymerase activity"/>
    <property type="evidence" value="ECO:0007669"/>
    <property type="project" value="UniProtKB-UniRule"/>
</dbReference>
<proteinExistence type="inferred from homology"/>